<evidence type="ECO:0000313" key="6">
    <source>
        <dbReference type="EMBL" id="SDH29118.1"/>
    </source>
</evidence>
<dbReference type="FunFam" id="3.30.300.30:FF:000015">
    <property type="entry name" value="Nonribosomal peptide synthase SidD"/>
    <property type="match status" value="1"/>
</dbReference>
<evidence type="ECO:0000256" key="2">
    <source>
        <dbReference type="ARBA" id="ARBA00022450"/>
    </source>
</evidence>
<evidence type="ECO:0000259" key="5">
    <source>
        <dbReference type="PROSITE" id="PS50075"/>
    </source>
</evidence>
<dbReference type="Gene3D" id="3.30.559.30">
    <property type="entry name" value="Nonribosomal peptide synthetase, condensation domain"/>
    <property type="match status" value="5"/>
</dbReference>
<dbReference type="FunFam" id="3.40.50.980:FF:000001">
    <property type="entry name" value="Non-ribosomal peptide synthetase"/>
    <property type="match status" value="1"/>
</dbReference>
<dbReference type="Pfam" id="PF00550">
    <property type="entry name" value="PP-binding"/>
    <property type="match status" value="3"/>
</dbReference>
<dbReference type="CDD" id="cd19543">
    <property type="entry name" value="DCL_NRPS"/>
    <property type="match status" value="1"/>
</dbReference>
<dbReference type="SUPFAM" id="SSF52777">
    <property type="entry name" value="CoA-dependent acyltransferases"/>
    <property type="match status" value="10"/>
</dbReference>
<dbReference type="PROSITE" id="PS50075">
    <property type="entry name" value="CARRIER"/>
    <property type="match status" value="3"/>
</dbReference>
<dbReference type="Pfam" id="PF13193">
    <property type="entry name" value="AMP-binding_C"/>
    <property type="match status" value="2"/>
</dbReference>
<dbReference type="Gene3D" id="3.30.559.10">
    <property type="entry name" value="Chloramphenicol acetyltransferase-like domain"/>
    <property type="match status" value="5"/>
</dbReference>
<dbReference type="InterPro" id="IPR042099">
    <property type="entry name" value="ANL_N_sf"/>
</dbReference>
<dbReference type="SUPFAM" id="SSF47336">
    <property type="entry name" value="ACP-like"/>
    <property type="match status" value="3"/>
</dbReference>
<feature type="domain" description="Carrier" evidence="5">
    <location>
        <begin position="1072"/>
        <end position="1147"/>
    </location>
</feature>
<dbReference type="GO" id="GO:0031177">
    <property type="term" value="F:phosphopantetheine binding"/>
    <property type="evidence" value="ECO:0007669"/>
    <property type="project" value="InterPro"/>
</dbReference>
<dbReference type="Gene3D" id="2.30.38.10">
    <property type="entry name" value="Luciferase, Domain 3"/>
    <property type="match status" value="1"/>
</dbReference>
<feature type="domain" description="Carrier" evidence="5">
    <location>
        <begin position="2125"/>
        <end position="2199"/>
    </location>
</feature>
<dbReference type="NCBIfam" id="TIGR01720">
    <property type="entry name" value="NRPS-para261"/>
    <property type="match status" value="2"/>
</dbReference>
<dbReference type="InterPro" id="IPR009081">
    <property type="entry name" value="PP-bd_ACP"/>
</dbReference>
<dbReference type="InterPro" id="IPR036736">
    <property type="entry name" value="ACP-like_sf"/>
</dbReference>
<dbReference type="InterPro" id="IPR045851">
    <property type="entry name" value="AMP-bd_C_sf"/>
</dbReference>
<dbReference type="OrthoDB" id="9778383at2"/>
<dbReference type="Gene3D" id="3.30.300.30">
    <property type="match status" value="3"/>
</dbReference>
<dbReference type="Proteomes" id="UP000199045">
    <property type="component" value="Unassembled WGS sequence"/>
</dbReference>
<name>A0A1G8B7G6_CHIFI</name>
<dbReference type="InterPro" id="IPR000873">
    <property type="entry name" value="AMP-dep_synth/lig_dom"/>
</dbReference>
<evidence type="ECO:0000256" key="3">
    <source>
        <dbReference type="ARBA" id="ARBA00022553"/>
    </source>
</evidence>
<dbReference type="Gene3D" id="3.40.50.980">
    <property type="match status" value="2"/>
</dbReference>
<organism evidence="6 7">
    <name type="scientific">Chitinophaga filiformis</name>
    <name type="common">Myxococcus filiformis</name>
    <name type="synonym">Flexibacter filiformis</name>
    <dbReference type="NCBI Taxonomy" id="104663"/>
    <lineage>
        <taxon>Bacteria</taxon>
        <taxon>Pseudomonadati</taxon>
        <taxon>Bacteroidota</taxon>
        <taxon>Chitinophagia</taxon>
        <taxon>Chitinophagales</taxon>
        <taxon>Chitinophagaceae</taxon>
        <taxon>Chitinophaga</taxon>
    </lineage>
</organism>
<dbReference type="GO" id="GO:0003824">
    <property type="term" value="F:catalytic activity"/>
    <property type="evidence" value="ECO:0007669"/>
    <property type="project" value="InterPro"/>
</dbReference>
<dbReference type="SUPFAM" id="SSF56801">
    <property type="entry name" value="Acetyl-CoA synthetase-like"/>
    <property type="match status" value="3"/>
</dbReference>
<feature type="domain" description="Carrier" evidence="5">
    <location>
        <begin position="3616"/>
        <end position="3691"/>
    </location>
</feature>
<dbReference type="InterPro" id="IPR023213">
    <property type="entry name" value="CAT-like_dom_sf"/>
</dbReference>
<keyword evidence="2" id="KW-0596">Phosphopantetheine</keyword>
<dbReference type="CDD" id="cd19531">
    <property type="entry name" value="LCL_NRPS-like"/>
    <property type="match status" value="2"/>
</dbReference>
<gene>
    <name evidence="6" type="ORF">SAMN04488121_110178</name>
</gene>
<reference evidence="6 7" key="1">
    <citation type="submission" date="2016-10" db="EMBL/GenBank/DDBJ databases">
        <authorList>
            <person name="de Groot N.N."/>
        </authorList>
    </citation>
    <scope>NUCLEOTIDE SEQUENCE [LARGE SCALE GENOMIC DNA]</scope>
    <source>
        <strain evidence="6 7">DSM 527</strain>
    </source>
</reference>
<evidence type="ECO:0000256" key="4">
    <source>
        <dbReference type="ARBA" id="ARBA00022737"/>
    </source>
</evidence>
<dbReference type="InterPro" id="IPR020806">
    <property type="entry name" value="PKS_PP-bd"/>
</dbReference>
<dbReference type="InterPro" id="IPR025110">
    <property type="entry name" value="AMP-bd_C"/>
</dbReference>
<dbReference type="Pfam" id="PF00501">
    <property type="entry name" value="AMP-binding"/>
    <property type="match status" value="3"/>
</dbReference>
<proteinExistence type="predicted"/>
<dbReference type="Pfam" id="PF00668">
    <property type="entry name" value="Condensation"/>
    <property type="match status" value="5"/>
</dbReference>
<dbReference type="FunFam" id="3.40.50.12780:FF:000012">
    <property type="entry name" value="Non-ribosomal peptide synthetase"/>
    <property type="match status" value="1"/>
</dbReference>
<dbReference type="CDD" id="cd19534">
    <property type="entry name" value="E_NRPS"/>
    <property type="match status" value="2"/>
</dbReference>
<sequence>MERLIADLKKQQVKVMLQDDKLRLVAPKNTVSEVLLAEIKNHRNELIAYLEKYPDAFEEKDGVTITEEQDHYPASDAQRRMWVLNQFGDNNRAYNIPMTYIIRSHVEPVAFEQAFRRVVERHESLRTVFVEWNGELRQRVLGSVTTAFRFDYIDLCQAKDINAAAENILQQEGLTVFPLEQGPLLTSKLVKTGEQQFYFLLNMHHIISDGWSIETLLKELLFYYNNHVNGTQHTLPPLTIQYRDFTIWQQQLLSAGKLSAAGAYWNNRFSGGAPVLDLPADRPRPPIMTASGRQQWFSLDASLSAKLQELTRQERVSWFMFFVASFKALFFKYTGQEDIVIGTPVANRTSEDMNGQIGLYMNTLALRTKISAEAPFSALLHQVKETILDASTYQEYPFDRLVDDLSLKRDLSRSPLFDVMITVPADATSIDAGMSDTDTMDIHAIPGNTDTAQFDLSIDVVRKGAIFDVSIIYNTDIFDDWRITNMFSHYHQLLAAIVSQPASPLYALEHLTAEEKEQLIYGFNGSGQHAPVPDKSYVEYFEEQVKQTPHHIAIQCGTETLTYSQLDALSDQLAQWLLAQGLKKGDFVPLLFERSIDTLVSIIAIFKAGGAFMLLDPAYPLKRMIDLLTDTRAGILITRSANISEWPAFWESVAAATELQTILLLDRATSSSVGNLRLAGTDEYSHHPAIKPAVKLLPDDTSFIIYTSGSTGKPKGALNLHIGMVNHCQIMIRRFEIDENSVVAQTAPVSFDISVWQLITGVLTGAKTVIYPQSLIHNPAALLREMQKDQVTVLQWVPSYLTAILQELAQYPDENFFPALKYLILCGEAIRPLLVKEWFRYYPRVKVANAYGPAEASDDVTMNVVSAATFDDKISIGRPVDNCRIYILDKYHRLCPVGQIGEICVAGIAVGGGYLNEPQKTAAVFHKDPFTSVGQMMYCTGDLGYWLPDGNLEFIGRKDHQVKIRGQRVELGEVEVLLLRHPAIKQVIVLDIIDEQQNTDLVAFIVAAPEAENPDTTTIKSWLEQQVPAFMVPSRFLVLNEMPLTDNGKVDRKQLRQTIHDQQYLAEEQLVAPSNEREKQLLKLWREILRLDRISVTANFFDIGGHSLKAVRLISAIYKEMGCRLDLKDIFINATIQKQAALLKDQHIHAYTSIHPVPVQEYYDVSHAQRRIWLSEQIHTTGAYNIPESFELIGDIDDTLFDKAFRYLIQRHEILRTTFITVDGVPKQVVHPVANFPFRVELTDLRTVADKEAVASKLVDQEAWRPFRLDTAPLMYARLIQMEDQRYIFIFTMHHIISDGWSLDIIIREVLTVYRAYLAGKEPDLAPLRIHYKDYSAWQLAALSGEPYHAHKDYWMSRFADGVPVLELQTDAVRPSRKTYNGATVNSRLSRELKLGLEQLGRKADATMFMLMISAVNALLYKYTGQEDIVTGASVSDRDHPELEDQIGFFVNMLPLRNRFNGDDSFIALLNTVKGTTLDGFAHQVYPFDMIVDDLKLERDLSRNPLFDIAITMQDTDTGEDAVALLEDIRVNDYSKKTKLAKFDLTFFFASHDGGIEMTVLYNTDLFSEHRMRRMTAHFEQLLQAVVKMPDQPLRFVPYLTAQELERIMRFSVPPVPVTNVGLLVHEMIEEQAKLHPDEAAVIYKGTRLSYQSLNEQANQLAHYMRQQLQIKPGDLVGVMMERSEKMIISLLAIMKAGAAWLPIEVSFPDRRKALILEDASPVLLITESNYMFSLDYYSGQLFITDIQWGDLPQEKDNLVLMQTPEDPVYVIYTSGSTGKPKGVTIPYRALAAYVSWFKTIFDTGLGDSTLMLSSIAFDLGYTSLWGALTTGASLVIGKGGDYFDREEFVQLLIDENVTFLKLTPSHLDVLVNDPAFGEEAPRMSLRLIITGGESIRPDDIHTLLQAFPQCKVVNHYGPTETTIGTLAGVYDKERPVLGRPIADNKVFILDSGLQHLPVGITGEICVAGTGLAIGYLHQEALTQQKFVRAPWGEGERLYRTGDLGYYTEGGEVVFVGRRDNQVKIRGYRVETDDIEAVLLRHEAIRNALVIALKQEEQYSLVAYYQESIPLTEDILRDYLKDTLPDYMIPATFIQVEEFPLTANGKIDRRLLPLPGGAKKIVMQAARTLIEEKLVEVWKEVLGHAEVSTLANFFSVGGDSIKAIQVASRMSRAGFRIGVKEIFENPVLIDLARYVKEIARTASQLPVQGVMPLTPIQQRFLASGYLQMQHYNQSVLFKAGHRWSEQGLRDVFAIIQTHHDALRITFRQNVAGHWIAENKGPELLPDITRIDLLTAAEPLQDMALIADQLQASIDLEHGPLMKVVLFQLPDGDRLLIIVHHLVMDGISWRILSEDIQSLYEQYEKGQSLALPLKTDAYKLWAEKLHAYAQTDDCRQELKYWLSLTEQPLPSLPRDHEIVSNTLADRGADTFELDEATTVQLLEKVPNAFGTEVNDILLTALSCALEKTFNIRKCLVALEGHGREEIFGEEVDITRTIGWFTNVYPVLLDISRADTLSRKIIHVKESLHRVPQKGIRYGILKYLGDEATQQALHTQQQPVISFNYLGEFKPGLALAEEDHGRNTDESWNAFYSLDVGGIVINKKLQLSIEYNVKEYDAATIDTLIQAYKTSLLEVISNCLQQQKRILTPCDLTFKDIPEALLEKLTKEMDIEDIYPLSPLQAGMLFLAGVQTEDAYYRQVYYSLKGQLQEKFVEKSLQGLFVRHDILRTAFSENLTDTPLQIVLKNRKPFFKFIDLSDSEPAAQRSYVDAYRASDKSRGFRLDKDVLMRMTVFKLSDSEFDIVWSYHHILMDGWCSAILINEFFEHYNALLQGVTPDLNAVTPYRDYILYLEKQDKAASLAHWRKYLSGYTELATLPAWKQVLTTQYEEGKVSLHIPEQLTKTLHTIAAGKGVTQNVLLQSVWGLLLGLYNNREDVVFGAVVSGRPEVIPGIESMVGLFVNTIPVRVRFEDDQTFSDLLYQMQVQQVANAPYHYCQLADIQRVSDAGTQLLDHIMVFENYPLAEKVDEQVATINERDKGVWQFTIDNLEYEERSHYNFYLIITPGETISVQFGYNQQYYDSALVEQLSRHFSSLLGAIAADPEQPLSRLLGLTLKEQASLYVHLPYNRESTILEEFRQMVTAYPDAVAVISETARLTYNQLNDAASKVAAYLLQHKQVSKGMPVGVMTDRSIYMPIAILGILKAGAVYVPIDPAYPLQRKMSIISDTGMQYLLSDLKEELPACELLSVQELIQSNEPATGIHVQADDLAYIIYTSGSTGVPNGVMIHHRGAVNMVVSQRHYFKISPDDRILQFASLSFDASVWECMMALLSGASLVMADKAVIEDPRRFADYISAQQVTVMTLPPVYLSVLPETALKGIRVLITAGEEARVRDLTAYSATMDCWNAYGPSECSVCVSMYKVSPEDENRPRVPIGAPIGNTRVYIMDQHHRVLPAGVTGEICVEGDGVGTGYWGREELTAKKFITVDGRRLYRTGDVGRWLPDGNLEFLGRVDDQVKIRGHRIETGEILNTIRQYPGVTEAFVTTGTSGEDKYLVGYFVASPVVKDELLFKYLQDALPAYMVPANMIRLDKFPLTPNGKIDKKGLPTVQEKTHADTRTLPVTTEEILLAEIWEKVLGRTSPVSADDNFYQVGGDSIKAMQIAARLHRMGYGTTARDILQYPVLSQLATTLKKDRQQADQSAVSGELPLTHIQHWFFENGGPVHHFNQSVTLRFKEKVAPDILKEVLRRLQVHHDALRMTFTLQNGKWIQQNQGPELALFWQEHDLSGSITPQDDLAMWSAHYQRSLNLETGPLMKPVLFHMSDGDRLLIVMHHLIVDGVSWRILLEDIHTLCLQLKEGEEPVLPPKTHSYLHWATSLLQYADNSALLQEKAYWSHIASQFNGERRKYRLDELHQHRFILDRDTTTALTGAANAAFQTEANDLIMAGFALAMKKVFGTAPLLLSMEGHGREQIVPGIDVGRTVGWFTSLYPLMITIGDDIRNAIIHTKESLRSVPAKGIGYGVLRYLTPGALPGGYPAISYNYLGQFDEVASLELFEITGEEGPNFSNDREWDFHLSISSFIKDGSLSFNLAYHSGLFTHESIRQLEIAIADGLKDIVAYCADREQVATPSDMTLKGLSMNELDLLSKGLH</sequence>
<dbReference type="InterPro" id="IPR010060">
    <property type="entry name" value="NRPS_synth"/>
</dbReference>
<comment type="cofactor">
    <cofactor evidence="1">
        <name>pantetheine 4'-phosphate</name>
        <dbReference type="ChEBI" id="CHEBI:47942"/>
    </cofactor>
</comment>
<accession>A0A1G8B7G6</accession>
<dbReference type="NCBIfam" id="NF003417">
    <property type="entry name" value="PRK04813.1"/>
    <property type="match status" value="3"/>
</dbReference>
<evidence type="ECO:0000256" key="1">
    <source>
        <dbReference type="ARBA" id="ARBA00001957"/>
    </source>
</evidence>
<dbReference type="GO" id="GO:0044550">
    <property type="term" value="P:secondary metabolite biosynthetic process"/>
    <property type="evidence" value="ECO:0007669"/>
    <property type="project" value="TreeGrafter"/>
</dbReference>
<dbReference type="InterPro" id="IPR041464">
    <property type="entry name" value="TubC_N"/>
</dbReference>
<dbReference type="FunFam" id="1.10.1200.10:FF:000005">
    <property type="entry name" value="Nonribosomal peptide synthetase 1"/>
    <property type="match status" value="2"/>
</dbReference>
<dbReference type="Gene3D" id="1.10.10.1830">
    <property type="entry name" value="Non-ribosomal peptide synthase, adenylation domain"/>
    <property type="match status" value="1"/>
</dbReference>
<dbReference type="PANTHER" id="PTHR45527">
    <property type="entry name" value="NONRIBOSOMAL PEPTIDE SYNTHETASE"/>
    <property type="match status" value="1"/>
</dbReference>
<dbReference type="EMBL" id="FNBN01000010">
    <property type="protein sequence ID" value="SDH29118.1"/>
    <property type="molecule type" value="Genomic_DNA"/>
</dbReference>
<keyword evidence="4" id="KW-0677">Repeat</keyword>
<dbReference type="Pfam" id="PF18563">
    <property type="entry name" value="TubC_N"/>
    <property type="match status" value="1"/>
</dbReference>
<dbReference type="InterPro" id="IPR010071">
    <property type="entry name" value="AA_adenyl_dom"/>
</dbReference>
<dbReference type="Gene3D" id="3.40.50.12780">
    <property type="entry name" value="N-terminal domain of ligase-like"/>
    <property type="match status" value="2"/>
</dbReference>
<dbReference type="PROSITE" id="PS00455">
    <property type="entry name" value="AMP_BINDING"/>
    <property type="match status" value="2"/>
</dbReference>
<dbReference type="InterPro" id="IPR006162">
    <property type="entry name" value="Ppantetheine_attach_site"/>
</dbReference>
<dbReference type="GO" id="GO:0043041">
    <property type="term" value="P:amino acid activation for nonribosomal peptide biosynthetic process"/>
    <property type="evidence" value="ECO:0007669"/>
    <property type="project" value="TreeGrafter"/>
</dbReference>
<dbReference type="RefSeq" id="WP_089837581.1">
    <property type="nucleotide sequence ID" value="NZ_FNBN01000010.1"/>
</dbReference>
<dbReference type="InterPro" id="IPR020845">
    <property type="entry name" value="AMP-binding_CS"/>
</dbReference>
<dbReference type="PANTHER" id="PTHR45527:SF1">
    <property type="entry name" value="FATTY ACID SYNTHASE"/>
    <property type="match status" value="1"/>
</dbReference>
<dbReference type="PROSITE" id="PS00012">
    <property type="entry name" value="PHOSPHOPANTETHEINE"/>
    <property type="match status" value="3"/>
</dbReference>
<dbReference type="InterPro" id="IPR044894">
    <property type="entry name" value="TubC_N_sf"/>
</dbReference>
<dbReference type="InterPro" id="IPR001242">
    <property type="entry name" value="Condensation_dom"/>
</dbReference>
<dbReference type="GO" id="GO:0005737">
    <property type="term" value="C:cytoplasm"/>
    <property type="evidence" value="ECO:0007669"/>
    <property type="project" value="TreeGrafter"/>
</dbReference>
<dbReference type="Gene3D" id="1.10.1200.10">
    <property type="entry name" value="ACP-like"/>
    <property type="match status" value="3"/>
</dbReference>
<keyword evidence="3" id="KW-0597">Phosphoprotein</keyword>
<dbReference type="STRING" id="104663.SAMN04488121_110178"/>
<evidence type="ECO:0000313" key="7">
    <source>
        <dbReference type="Proteomes" id="UP000199045"/>
    </source>
</evidence>
<dbReference type="SMART" id="SM00823">
    <property type="entry name" value="PKS_PP"/>
    <property type="match status" value="3"/>
</dbReference>
<dbReference type="NCBIfam" id="TIGR01733">
    <property type="entry name" value="AA-adenyl-dom"/>
    <property type="match status" value="3"/>
</dbReference>
<protein>
    <submittedName>
        <fullName evidence="6">Non-ribosomal peptide synthase domain TIGR01720/amino acid adenylation domain-containing protein</fullName>
    </submittedName>
</protein>
<dbReference type="CDD" id="cd05930">
    <property type="entry name" value="A_NRPS"/>
    <property type="match status" value="3"/>
</dbReference>